<dbReference type="InterPro" id="IPR006530">
    <property type="entry name" value="YD"/>
</dbReference>
<name>A0A1C4XIY6_9ACTN</name>
<accession>A0A1C4XIY6</accession>
<dbReference type="InterPro" id="IPR031325">
    <property type="entry name" value="RHS_repeat"/>
</dbReference>
<evidence type="ECO:0000313" key="3">
    <source>
        <dbReference type="EMBL" id="SCF08394.1"/>
    </source>
</evidence>
<dbReference type="InterPro" id="IPR050708">
    <property type="entry name" value="T6SS_VgrG/RHS"/>
</dbReference>
<dbReference type="GO" id="GO:0005975">
    <property type="term" value="P:carbohydrate metabolic process"/>
    <property type="evidence" value="ECO:0007669"/>
    <property type="project" value="UniProtKB-ARBA"/>
</dbReference>
<protein>
    <submittedName>
        <fullName evidence="3">RHS repeat-associated core domain-containing protein</fullName>
    </submittedName>
</protein>
<dbReference type="PANTHER" id="PTHR32305:SF15">
    <property type="entry name" value="PROTEIN RHSA-RELATED"/>
    <property type="match status" value="1"/>
</dbReference>
<dbReference type="Proteomes" id="UP000198228">
    <property type="component" value="Chromosome I"/>
</dbReference>
<feature type="compositionally biased region" description="Low complexity" evidence="1">
    <location>
        <begin position="2201"/>
        <end position="2215"/>
    </location>
</feature>
<dbReference type="NCBIfam" id="TIGR01643">
    <property type="entry name" value="YD_repeat_2x"/>
    <property type="match status" value="3"/>
</dbReference>
<evidence type="ECO:0000259" key="2">
    <source>
        <dbReference type="Pfam" id="PF25275"/>
    </source>
</evidence>
<dbReference type="Pfam" id="PF25275">
    <property type="entry name" value="Golvesin_C"/>
    <property type="match status" value="2"/>
</dbReference>
<reference evidence="3 4" key="1">
    <citation type="submission" date="2016-06" db="EMBL/GenBank/DDBJ databases">
        <authorList>
            <person name="Kjaerup R.B."/>
            <person name="Dalgaard T.S."/>
            <person name="Juul-Madsen H.R."/>
        </authorList>
    </citation>
    <scope>NUCLEOTIDE SEQUENCE [LARGE SCALE GENOMIC DNA]</scope>
    <source>
        <strain evidence="3 4">DSM 43821</strain>
    </source>
</reference>
<feature type="domain" description="Golvesin/Xly CBD-like" evidence="2">
    <location>
        <begin position="434"/>
        <end position="570"/>
    </location>
</feature>
<organism evidence="3 4">
    <name type="scientific">Micromonospora purpureochromogenes</name>
    <dbReference type="NCBI Taxonomy" id="47872"/>
    <lineage>
        <taxon>Bacteria</taxon>
        <taxon>Bacillati</taxon>
        <taxon>Actinomycetota</taxon>
        <taxon>Actinomycetes</taxon>
        <taxon>Micromonosporales</taxon>
        <taxon>Micromonosporaceae</taxon>
        <taxon>Micromonospora</taxon>
    </lineage>
</organism>
<feature type="region of interest" description="Disordered" evidence="1">
    <location>
        <begin position="1818"/>
        <end position="1841"/>
    </location>
</feature>
<proteinExistence type="predicted"/>
<dbReference type="EMBL" id="LT607410">
    <property type="protein sequence ID" value="SCF08394.1"/>
    <property type="molecule type" value="Genomic_DNA"/>
</dbReference>
<dbReference type="Pfam" id="PF05593">
    <property type="entry name" value="RHS_repeat"/>
    <property type="match status" value="1"/>
</dbReference>
<dbReference type="InterPro" id="IPR013783">
    <property type="entry name" value="Ig-like_fold"/>
</dbReference>
<dbReference type="NCBIfam" id="TIGR03696">
    <property type="entry name" value="Rhs_assc_core"/>
    <property type="match status" value="1"/>
</dbReference>
<dbReference type="InterPro" id="IPR033803">
    <property type="entry name" value="CBD-like_Golvesin-Xly"/>
</dbReference>
<sequence length="2868" mass="313226">MRQRLRGPLIVALVLALVATLGGMETLRQYQPDPAATASAGDDDILTRLGKAARGLVGGGAAKAPAEAVRAGLYVEQKLPAGVRKKPAKRVKELTGRRSATTRVYKMSDGSLQAEVSATPQFYQDAKGTWQPIDSTVSPSKAGGFAAANTTNTFTSRFGDSTTALTRFELDGQQVTLGLAGAPRALKPVLNGHTVTYPGIAEGVDLAYDVTATSLKERLVLRAPSAAAAMTFTLDAGKLKVAQGKGGSIEFRSPVDNRVLLVMPAPFMYDAKADKSSPYGFAYSTKVTQTLRADGGRWAIDVAADKGWLGDPKRVYPVTVDPTIKVQPDSQAGQDAMVVSDGPSSNYGTGWNLSVGTTDLAAARSLVKFNLSSIPANTTIDSASLQMYYDTTHTTNAYDVPIEVREVITAWDESTVNWTQVKDAMGSGAATVEMVDDTDTAKVAAKGVWPLSTNSTLNKDAVKQTYLYNRDDIAGDTYTWVPAVPEDGTYTVEAHYLPANDRTDKAQYTVTHDGGVTTPKPVNQKLPANADWASLGQYPFRAGTTGRVMLSDANTNSTTSVIVDAVRLTKSGGLMRAKEANLWHSFAATNLVQKWVNSGGNNGFMVKAVDEARLGHGGPRYQAAENVYGGETENAPKLIINYGNPGLVVDTPRTLYPTGAALRWSAYGGADITEYQVHRSTTPNFTPTAATLVAPVSKAVTSFTDSTATPTGASSTDPYGQTYYYQVAVKTNGGTVVPSTAVTAKLPKSGQVVQTIQAAADVTLSSHPDKQTTNLNTLDGKTQLMAGNNSVDYNSARSLLRFDTSSIPANAKVLSGSLNLWGFSTVIGTSQQSTYSVHTLNKAFDPTAATWVKANSTTNWTTAGGDYSATAASSLANFGVDDAPQWRRWAVKDSVQNWVTNPTANKGFLVKYTDEAGRLKGHSLFASSEGTEALRPQLQVVYTQPDAVQTYYAPSTPSVMTSDGTYSIPVTLANPTATPWLKSEWALTYSWTLPNGDPVPTAGTPLKTALPVDVAPIGSPTGISSVDVTAQVKAPATSADGNRRNNYTLNWELKKTDGTKLTGIAPLPQDIAVEEPTSDQLGLEKYYSYAGKNTGAGGTLMNNLFAGNTVWSYNAFNNPSRGLSTFVRLAYNSLDTSDSVAGYGWSLQASSMMRLGTPLDFHPNPNPRKVTFTDGDGTSHRFMLNDATGEWISPKGVHLYLEKVTSLDCKPNTEEPKAWRLTKPDRTQFYYDCEGFLTSVVDNNENEMVFTYEERRSNNKPTKFLRYITDPAGRITLTIDYYAKGQDYTYIDDTDWLPRSGTNLTNPHIIDHVSQITDISGRKLTFAYTDKGLLAQLIDGVGSSGELGLEKKFQFRYDATQGNKNVKLVQVTDPRNHSTKLAYYYPQTGDDPKWHWRTKSYDDRHTDERLTTFTYADPDATDNILTTVRDAELRETKYLMDVFGRPIETTNAKQQKTTLGWDDDHNVTTLIEDNGATSTWVYDAKTGYPTLIKDAEAVANGTPGTELKYQFQLNGYVADLVEKLSPERRKWTFGYENDGDLSWVVDPKGNTTSDPEDYKTSYTYDAFGQMLTATDANGNTTRNDLFDANGYPQKIIDAKTKETTFVYDLRGQVTKVTDAYGKETTQTYDTFGRPRENRVPKDQNAGEFIVTPAPTYDANDNVLKSFAPNGAFTEAHYDAADQVEFTLAPVDEEGDPQRKTSFTYDKVGNLKTVTEPWGNLTPEVPGDYVTTNHYDEIYQLTSVVNAKSQTISYEYDNVGNVRKVVDPRKNATSATDDYTTVYEHDKAHRVKKVTDALGKFTSTTYDRDGVVRTTTDQLGNTTETIPDPRGMPEQVKVPHKNDNGTITYRITQYQYDEVGNRTKVTSPRGVNTPDDPDDFATVTVYDELNRVEETRTAYDEQDARYKTADVTTYEYDDVGRLKILSSPPSAGESVRNDTHYTYFDNGWTKTSRDPWDILTTYDYNKLGAQTERTLTPAGEDPDGGSSNRTMTWSYFPDGKLASRSDSGVPVGRHVVLVDNSDFNNVTTAGTWTAATSATGKVGPNYATRPAGTGTNTFTWKLNVPQAGTYEVFARYPQVSGAATNAKYTVSHGGGDTEKTVNQTTNTGTWVSLGSYSFTEGNTHKVSLSDQANGTVVADAVKLVRDNTGEVDDERVNYTYRYDPNGNLKRITDSSPNARVDTYSVDYTELNQVQTVTESKSETPTNTTTFTYNENSAPRTTSHERQYASYDYDERDLVSTVINGKSADDPDKKTTTFTYTDRAEKLKEVKGNGNTVDYTYYLDGLLKNQVEKKSNGTLVSEHTFTYDLNGNRTRDAAKKMNADNNAAYLNTTSDYTYDPRDRLAQLVRTGDGADTETYVHDANNNVISQTIKDATTTFNYDRNRLLTATTGGATASYNYDPFGRQDTVTAAGEVIERNVYDGFDHILENRKKSGTGTTVTEYTYDPLDRTTTKTTDAGGTKEKTTTFNYLGLSSEVLDEEVADELTKSYQYSPWGQRLSQVTHKDDGTEEEAYYGYNPHTDVEQLTDETGNTKATYGYTAYGKDNEAEFTGIDKPDAADPTKEPYNAYRFNAKRWDQASDSYDMGFRDYSPSLNRFLTRDNYNGAMAEFSLGLSPWTGNRYAFGGGNPISMIEVDGHRPCGDDACRLYENEAGQVVDLRSASQIPDEDELPDDGPSPKEMCGNASLDSCLVTLQQHEQDKRNLCKNMPPDRCLMALEADRNNPGYTPPGETWTLQPHPDIAGIRMYGLCVNGSVAGFLGAGEQACIVGDGQGVGWTYSLQGDVGPNAGFGVGISGVASDGAIHDQIGSSDYWQGSLGKVGNVQYSAGPGAWNQPVNTVSGGVGIGVGGGYTEGKSGTIGGRLFDWWWWD</sequence>
<evidence type="ECO:0000313" key="4">
    <source>
        <dbReference type="Proteomes" id="UP000198228"/>
    </source>
</evidence>
<evidence type="ECO:0000256" key="1">
    <source>
        <dbReference type="SAM" id="MobiDB-lite"/>
    </source>
</evidence>
<dbReference type="InterPro" id="IPR022385">
    <property type="entry name" value="Rhs_assc_core"/>
</dbReference>
<dbReference type="Gene3D" id="2.60.40.10">
    <property type="entry name" value="Immunoglobulins"/>
    <property type="match status" value="1"/>
</dbReference>
<feature type="domain" description="Golvesin/Xly CBD-like" evidence="2">
    <location>
        <begin position="2015"/>
        <end position="2144"/>
    </location>
</feature>
<feature type="region of interest" description="Disordered" evidence="1">
    <location>
        <begin position="2195"/>
        <end position="2222"/>
    </location>
</feature>
<dbReference type="Gene3D" id="2.180.10.10">
    <property type="entry name" value="RHS repeat-associated core"/>
    <property type="match status" value="4"/>
</dbReference>
<dbReference type="PANTHER" id="PTHR32305">
    <property type="match status" value="1"/>
</dbReference>
<gene>
    <name evidence="3" type="ORF">GA0074696_2623</name>
</gene>
<dbReference type="NCBIfam" id="NF033679">
    <property type="entry name" value="DNRLRE_dom"/>
    <property type="match status" value="2"/>
</dbReference>
<dbReference type="Gene3D" id="2.60.120.260">
    <property type="entry name" value="Galactose-binding domain-like"/>
    <property type="match status" value="1"/>
</dbReference>